<keyword evidence="8" id="KW-1185">Reference proteome</keyword>
<dbReference type="Pfam" id="PF00063">
    <property type="entry name" value="Myosin_head"/>
    <property type="match status" value="1"/>
</dbReference>
<protein>
    <recommendedName>
        <fullName evidence="6">Myosin motor domain-containing protein</fullName>
    </recommendedName>
</protein>
<evidence type="ECO:0000256" key="4">
    <source>
        <dbReference type="ARBA" id="ARBA00023175"/>
    </source>
</evidence>
<reference evidence="7 8" key="1">
    <citation type="journal article" date="2023" name="Arcadia Sci">
        <title>De novo assembly of a long-read Amblyomma americanum tick genome.</title>
        <authorList>
            <person name="Chou S."/>
            <person name="Poskanzer K.E."/>
            <person name="Rollins M."/>
            <person name="Thuy-Boun P.S."/>
        </authorList>
    </citation>
    <scope>NUCLEOTIDE SEQUENCE [LARGE SCALE GENOMIC DNA]</scope>
    <source>
        <strain evidence="7">F_SG_1</strain>
        <tissue evidence="7">Salivary glands</tissue>
    </source>
</reference>
<evidence type="ECO:0000313" key="8">
    <source>
        <dbReference type="Proteomes" id="UP001321473"/>
    </source>
</evidence>
<dbReference type="Proteomes" id="UP001321473">
    <property type="component" value="Unassembled WGS sequence"/>
</dbReference>
<evidence type="ECO:0000256" key="1">
    <source>
        <dbReference type="ARBA" id="ARBA00022741"/>
    </source>
</evidence>
<dbReference type="PANTHER" id="PTHR22692:SF26">
    <property type="entry name" value="SH3 DOMAIN-CONTAINING PROTEIN"/>
    <property type="match status" value="1"/>
</dbReference>
<dbReference type="Gene3D" id="3.40.850.10">
    <property type="entry name" value="Kinesin motor domain"/>
    <property type="match status" value="1"/>
</dbReference>
<accession>A0AAQ4EK92</accession>
<dbReference type="GO" id="GO:0005524">
    <property type="term" value="F:ATP binding"/>
    <property type="evidence" value="ECO:0007669"/>
    <property type="project" value="UniProtKB-KW"/>
</dbReference>
<evidence type="ECO:0000256" key="5">
    <source>
        <dbReference type="PROSITE-ProRule" id="PRU00782"/>
    </source>
</evidence>
<comment type="similarity">
    <text evidence="5">Belongs to the TRAFAC class myosin-kinesin ATPase superfamily. Myosin family.</text>
</comment>
<dbReference type="SUPFAM" id="SSF52540">
    <property type="entry name" value="P-loop containing nucleoside triphosphate hydrolases"/>
    <property type="match status" value="1"/>
</dbReference>
<dbReference type="AlphaFoldDB" id="A0AAQ4EK92"/>
<keyword evidence="1" id="KW-0547">Nucleotide-binding</keyword>
<dbReference type="InterPro" id="IPR001609">
    <property type="entry name" value="Myosin_head_motor_dom-like"/>
</dbReference>
<evidence type="ECO:0000256" key="2">
    <source>
        <dbReference type="ARBA" id="ARBA00022840"/>
    </source>
</evidence>
<dbReference type="InterPro" id="IPR027417">
    <property type="entry name" value="P-loop_NTPase"/>
</dbReference>
<dbReference type="GO" id="GO:0003779">
    <property type="term" value="F:actin binding"/>
    <property type="evidence" value="ECO:0007669"/>
    <property type="project" value="UniProtKB-KW"/>
</dbReference>
<gene>
    <name evidence="7" type="ORF">V5799_031440</name>
</gene>
<feature type="domain" description="Myosin motor" evidence="6">
    <location>
        <begin position="12"/>
        <end position="95"/>
    </location>
</feature>
<comment type="caution">
    <text evidence="5">Lacks conserved residue(s) required for the propagation of feature annotation.</text>
</comment>
<dbReference type="InterPro" id="IPR051567">
    <property type="entry name" value="Unconventional_Myosin_ATPase"/>
</dbReference>
<name>A0AAQ4EK92_AMBAM</name>
<organism evidence="7 8">
    <name type="scientific">Amblyomma americanum</name>
    <name type="common">Lone star tick</name>
    <dbReference type="NCBI Taxonomy" id="6943"/>
    <lineage>
        <taxon>Eukaryota</taxon>
        <taxon>Metazoa</taxon>
        <taxon>Ecdysozoa</taxon>
        <taxon>Arthropoda</taxon>
        <taxon>Chelicerata</taxon>
        <taxon>Arachnida</taxon>
        <taxon>Acari</taxon>
        <taxon>Parasitiformes</taxon>
        <taxon>Ixodida</taxon>
        <taxon>Ixodoidea</taxon>
        <taxon>Ixodidae</taxon>
        <taxon>Amblyomminae</taxon>
        <taxon>Amblyomma</taxon>
    </lineage>
</organism>
<keyword evidence="4" id="KW-0505">Motor protein</keyword>
<comment type="caution">
    <text evidence="7">The sequence shown here is derived from an EMBL/GenBank/DDBJ whole genome shotgun (WGS) entry which is preliminary data.</text>
</comment>
<sequence length="95" mass="10995">MENALHTRDLVGVQEFVLLEDCESEQAFVGNLRMRFTEDLIYTYIGPVLVSVNPYRLVDIYSDDYVNLYRNANFYELPPHVSAISDAAYTSKHEE</sequence>
<evidence type="ECO:0000256" key="3">
    <source>
        <dbReference type="ARBA" id="ARBA00023123"/>
    </source>
</evidence>
<evidence type="ECO:0000313" key="7">
    <source>
        <dbReference type="EMBL" id="KAK8775215.1"/>
    </source>
</evidence>
<dbReference type="EMBL" id="JARKHS020014374">
    <property type="protein sequence ID" value="KAK8775215.1"/>
    <property type="molecule type" value="Genomic_DNA"/>
</dbReference>
<dbReference type="GO" id="GO:0003774">
    <property type="term" value="F:cytoskeletal motor activity"/>
    <property type="evidence" value="ECO:0007669"/>
    <property type="project" value="InterPro"/>
</dbReference>
<keyword evidence="5" id="KW-0009">Actin-binding</keyword>
<dbReference type="InterPro" id="IPR036961">
    <property type="entry name" value="Kinesin_motor_dom_sf"/>
</dbReference>
<keyword evidence="2" id="KW-0067">ATP-binding</keyword>
<proteinExistence type="inferred from homology"/>
<dbReference type="GO" id="GO:0016459">
    <property type="term" value="C:myosin complex"/>
    <property type="evidence" value="ECO:0007669"/>
    <property type="project" value="UniProtKB-KW"/>
</dbReference>
<keyword evidence="3 5" id="KW-0518">Myosin</keyword>
<evidence type="ECO:0000259" key="6">
    <source>
        <dbReference type="PROSITE" id="PS51456"/>
    </source>
</evidence>
<dbReference type="PROSITE" id="PS51456">
    <property type="entry name" value="MYOSIN_MOTOR"/>
    <property type="match status" value="1"/>
</dbReference>
<dbReference type="PANTHER" id="PTHR22692">
    <property type="entry name" value="MYOSIN VII, XV"/>
    <property type="match status" value="1"/>
</dbReference>